<dbReference type="PANTHER" id="PTHR30146">
    <property type="entry name" value="LACI-RELATED TRANSCRIPTIONAL REPRESSOR"/>
    <property type="match status" value="1"/>
</dbReference>
<evidence type="ECO:0000256" key="3">
    <source>
        <dbReference type="ARBA" id="ARBA00023163"/>
    </source>
</evidence>
<dbReference type="SMART" id="SM00354">
    <property type="entry name" value="HTH_LACI"/>
    <property type="match status" value="1"/>
</dbReference>
<dbReference type="Pfam" id="PF13377">
    <property type="entry name" value="Peripla_BP_3"/>
    <property type="match status" value="1"/>
</dbReference>
<dbReference type="EMBL" id="QOIN01000045">
    <property type="protein sequence ID" value="RCG22031.1"/>
    <property type="molecule type" value="Genomic_DNA"/>
</dbReference>
<evidence type="ECO:0000259" key="5">
    <source>
        <dbReference type="PROSITE" id="PS50932"/>
    </source>
</evidence>
<gene>
    <name evidence="6" type="ORF">DTL70_16295</name>
</gene>
<dbReference type="Gene3D" id="1.10.260.40">
    <property type="entry name" value="lambda repressor-like DNA-binding domains"/>
    <property type="match status" value="1"/>
</dbReference>
<dbReference type="Proteomes" id="UP000252914">
    <property type="component" value="Unassembled WGS sequence"/>
</dbReference>
<evidence type="ECO:0000256" key="4">
    <source>
        <dbReference type="SAM" id="MobiDB-lite"/>
    </source>
</evidence>
<keyword evidence="7" id="KW-1185">Reference proteome</keyword>
<dbReference type="CDD" id="cd06267">
    <property type="entry name" value="PBP1_LacI_sugar_binding-like"/>
    <property type="match status" value="1"/>
</dbReference>
<dbReference type="Gene3D" id="3.40.50.2300">
    <property type="match status" value="2"/>
</dbReference>
<dbReference type="GO" id="GO:0003700">
    <property type="term" value="F:DNA-binding transcription factor activity"/>
    <property type="evidence" value="ECO:0007669"/>
    <property type="project" value="TreeGrafter"/>
</dbReference>
<feature type="region of interest" description="Disordered" evidence="4">
    <location>
        <begin position="310"/>
        <end position="376"/>
    </location>
</feature>
<dbReference type="PANTHER" id="PTHR30146:SF109">
    <property type="entry name" value="HTH-TYPE TRANSCRIPTIONAL REGULATOR GALS"/>
    <property type="match status" value="1"/>
</dbReference>
<feature type="domain" description="HTH lacI-type" evidence="5">
    <location>
        <begin position="7"/>
        <end position="60"/>
    </location>
</feature>
<keyword evidence="1" id="KW-0805">Transcription regulation</keyword>
<dbReference type="InterPro" id="IPR010982">
    <property type="entry name" value="Lambda_DNA-bd_dom_sf"/>
</dbReference>
<dbReference type="Pfam" id="PF00356">
    <property type="entry name" value="LacI"/>
    <property type="match status" value="1"/>
</dbReference>
<feature type="compositionally biased region" description="Basic and acidic residues" evidence="4">
    <location>
        <begin position="310"/>
        <end position="321"/>
    </location>
</feature>
<keyword evidence="3" id="KW-0804">Transcription</keyword>
<dbReference type="PROSITE" id="PS50932">
    <property type="entry name" value="HTH_LACI_2"/>
    <property type="match status" value="1"/>
</dbReference>
<dbReference type="GO" id="GO:0000976">
    <property type="term" value="F:transcription cis-regulatory region binding"/>
    <property type="evidence" value="ECO:0007669"/>
    <property type="project" value="TreeGrafter"/>
</dbReference>
<dbReference type="InterPro" id="IPR046335">
    <property type="entry name" value="LacI/GalR-like_sensor"/>
</dbReference>
<reference evidence="6 7" key="1">
    <citation type="submission" date="2018-06" db="EMBL/GenBank/DDBJ databases">
        <title>Streptomyces reniochalinae sp. nov. and Streptomyces diacarnus sp. nov. from marine sponges.</title>
        <authorList>
            <person name="Li L."/>
        </authorList>
    </citation>
    <scope>NUCLEOTIDE SEQUENCE [LARGE SCALE GENOMIC DNA]</scope>
    <source>
        <strain evidence="6 7">LHW51701</strain>
    </source>
</reference>
<dbReference type="SUPFAM" id="SSF53822">
    <property type="entry name" value="Periplasmic binding protein-like I"/>
    <property type="match status" value="1"/>
</dbReference>
<dbReference type="AlphaFoldDB" id="A0A367EVJ6"/>
<dbReference type="SUPFAM" id="SSF47413">
    <property type="entry name" value="lambda repressor-like DNA-binding domains"/>
    <property type="match status" value="1"/>
</dbReference>
<feature type="compositionally biased region" description="Low complexity" evidence="4">
    <location>
        <begin position="348"/>
        <end position="376"/>
    </location>
</feature>
<organism evidence="6 7">
    <name type="scientific">Streptomyces diacarni</name>
    <dbReference type="NCBI Taxonomy" id="2800381"/>
    <lineage>
        <taxon>Bacteria</taxon>
        <taxon>Bacillati</taxon>
        <taxon>Actinomycetota</taxon>
        <taxon>Actinomycetes</taxon>
        <taxon>Kitasatosporales</taxon>
        <taxon>Streptomycetaceae</taxon>
        <taxon>Streptomyces</taxon>
    </lineage>
</organism>
<dbReference type="InterPro" id="IPR028082">
    <property type="entry name" value="Peripla_BP_I"/>
</dbReference>
<dbReference type="InterPro" id="IPR000843">
    <property type="entry name" value="HTH_LacI"/>
</dbReference>
<proteinExistence type="predicted"/>
<comment type="caution">
    <text evidence="6">The sequence shown here is derived from an EMBL/GenBank/DDBJ whole genome shotgun (WGS) entry which is preliminary data.</text>
</comment>
<name>A0A367EVJ6_9ACTN</name>
<evidence type="ECO:0000313" key="6">
    <source>
        <dbReference type="EMBL" id="RCG22031.1"/>
    </source>
</evidence>
<accession>A0A367EVJ6</accession>
<evidence type="ECO:0000313" key="7">
    <source>
        <dbReference type="Proteomes" id="UP000252914"/>
    </source>
</evidence>
<protein>
    <submittedName>
        <fullName evidence="6">LacI family transcriptional regulator</fullName>
    </submittedName>
</protein>
<evidence type="ECO:0000256" key="2">
    <source>
        <dbReference type="ARBA" id="ARBA00023125"/>
    </source>
</evidence>
<evidence type="ECO:0000256" key="1">
    <source>
        <dbReference type="ARBA" id="ARBA00023015"/>
    </source>
</evidence>
<dbReference type="RefSeq" id="WP_114022786.1">
    <property type="nucleotide sequence ID" value="NZ_JBEYTF010000007.1"/>
</dbReference>
<sequence>MSDGGPPTVVSIAERAGVSIASVSRVLNGVGARPETVRRVERAAAELGYVPNAVAQSLKGGRTKQLTFAMQDIGNPVYVAMVRQIQAVARAAGYRLLLHSTDAVIEDELAVVRSLGDRTSDGLILCPIRITPEHVEVLTAAAGPVVVIGSLPQGVPVDAVQADSVLGARLAVTHLVESGRRRIAFVNGPLDTVPGHNRRQGYLKALAEGGVVPDPALERATSFGLAAGREALHDLLDAGTAPDAVFCANDQLALGAAQAAHERGLRIPEEMAVVGMDDSDLARACWPPLSSVDLGSEERGRTAARMLLERLSDTPGSDDRQGPGPEPGGPRPGAARRVTTAPRLVVRASSAPSTPPFTSAFTSPSTSATTARGGAR</sequence>
<dbReference type="CDD" id="cd01392">
    <property type="entry name" value="HTH_LacI"/>
    <property type="match status" value="1"/>
</dbReference>
<keyword evidence="2" id="KW-0238">DNA-binding</keyword>